<accession>A0ABW7TYS9</accession>
<evidence type="ECO:0000313" key="3">
    <source>
        <dbReference type="Proteomes" id="UP001611339"/>
    </source>
</evidence>
<keyword evidence="3" id="KW-1185">Reference proteome</keyword>
<organism evidence="2 3">
    <name type="scientific">Streptomyces litmocidini</name>
    <dbReference type="NCBI Taxonomy" id="67318"/>
    <lineage>
        <taxon>Bacteria</taxon>
        <taxon>Bacillati</taxon>
        <taxon>Actinomycetota</taxon>
        <taxon>Actinomycetes</taxon>
        <taxon>Kitasatosporales</taxon>
        <taxon>Streptomycetaceae</taxon>
        <taxon>Streptomyces</taxon>
    </lineage>
</organism>
<comment type="caution">
    <text evidence="2">The sequence shown here is derived from an EMBL/GenBank/DDBJ whole genome shotgun (WGS) entry which is preliminary data.</text>
</comment>
<evidence type="ECO:0000313" key="2">
    <source>
        <dbReference type="EMBL" id="MFI1712538.1"/>
    </source>
</evidence>
<dbReference type="RefSeq" id="WP_398706884.1">
    <property type="nucleotide sequence ID" value="NZ_JBIRUI010000001.1"/>
</dbReference>
<protein>
    <submittedName>
        <fullName evidence="2">Uncharacterized protein</fullName>
    </submittedName>
</protein>
<proteinExistence type="predicted"/>
<feature type="region of interest" description="Disordered" evidence="1">
    <location>
        <begin position="32"/>
        <end position="52"/>
    </location>
</feature>
<evidence type="ECO:0000256" key="1">
    <source>
        <dbReference type="SAM" id="MobiDB-lite"/>
    </source>
</evidence>
<sequence length="104" mass="11901">MYEGSIPLEAFLHTMDTLQADFEQRLKGIERTMPPKHSVEQKRSSLSATRVHEETYPSIGLEAIWTAPRRSSDQRMRDDGETFSFHGQGALVETVEEETFISSR</sequence>
<dbReference type="Proteomes" id="UP001611339">
    <property type="component" value="Unassembled WGS sequence"/>
</dbReference>
<gene>
    <name evidence="2" type="ORF">ACH407_02975</name>
</gene>
<dbReference type="EMBL" id="JBIRUI010000001">
    <property type="protein sequence ID" value="MFI1712538.1"/>
    <property type="molecule type" value="Genomic_DNA"/>
</dbReference>
<name>A0ABW7TYS9_9ACTN</name>
<reference evidence="2 3" key="1">
    <citation type="submission" date="2024-10" db="EMBL/GenBank/DDBJ databases">
        <title>The Natural Products Discovery Center: Release of the First 8490 Sequenced Strains for Exploring Actinobacteria Biosynthetic Diversity.</title>
        <authorList>
            <person name="Kalkreuter E."/>
            <person name="Kautsar S.A."/>
            <person name="Yang D."/>
            <person name="Bader C.D."/>
            <person name="Teijaro C.N."/>
            <person name="Fluegel L."/>
            <person name="Davis C.M."/>
            <person name="Simpson J.R."/>
            <person name="Lauterbach L."/>
            <person name="Steele A.D."/>
            <person name="Gui C."/>
            <person name="Meng S."/>
            <person name="Li G."/>
            <person name="Viehrig K."/>
            <person name="Ye F."/>
            <person name="Su P."/>
            <person name="Kiefer A.F."/>
            <person name="Nichols A."/>
            <person name="Cepeda A.J."/>
            <person name="Yan W."/>
            <person name="Fan B."/>
            <person name="Jiang Y."/>
            <person name="Adhikari A."/>
            <person name="Zheng C.-J."/>
            <person name="Schuster L."/>
            <person name="Cowan T.M."/>
            <person name="Smanski M.J."/>
            <person name="Chevrette M.G."/>
            <person name="De Carvalho L.P.S."/>
            <person name="Shen B."/>
        </authorList>
    </citation>
    <scope>NUCLEOTIDE SEQUENCE [LARGE SCALE GENOMIC DNA]</scope>
    <source>
        <strain evidence="2 3">NPDC020602</strain>
    </source>
</reference>